<dbReference type="AlphaFoldDB" id="A0A8S9FWS8"/>
<reference evidence="1" key="1">
    <citation type="submission" date="2019-12" db="EMBL/GenBank/DDBJ databases">
        <title>Genome sequencing and annotation of Brassica cretica.</title>
        <authorList>
            <person name="Studholme D.J."/>
            <person name="Sarris P.F."/>
        </authorList>
    </citation>
    <scope>NUCLEOTIDE SEQUENCE</scope>
    <source>
        <strain evidence="1">PFS-001/15</strain>
        <tissue evidence="1">Leaf</tissue>
    </source>
</reference>
<evidence type="ECO:0000313" key="1">
    <source>
        <dbReference type="EMBL" id="KAF2538170.1"/>
    </source>
</evidence>
<gene>
    <name evidence="1" type="ORF">F2Q68_00020754</name>
</gene>
<organism evidence="1 2">
    <name type="scientific">Brassica cretica</name>
    <name type="common">Mustard</name>
    <dbReference type="NCBI Taxonomy" id="69181"/>
    <lineage>
        <taxon>Eukaryota</taxon>
        <taxon>Viridiplantae</taxon>
        <taxon>Streptophyta</taxon>
        <taxon>Embryophyta</taxon>
        <taxon>Tracheophyta</taxon>
        <taxon>Spermatophyta</taxon>
        <taxon>Magnoliopsida</taxon>
        <taxon>eudicotyledons</taxon>
        <taxon>Gunneridae</taxon>
        <taxon>Pentapetalae</taxon>
        <taxon>rosids</taxon>
        <taxon>malvids</taxon>
        <taxon>Brassicales</taxon>
        <taxon>Brassicaceae</taxon>
        <taxon>Brassiceae</taxon>
        <taxon>Brassica</taxon>
    </lineage>
</organism>
<protein>
    <submittedName>
        <fullName evidence="1">Uncharacterized protein</fullName>
    </submittedName>
</protein>
<sequence>MIRIRTSDPHLHTTSSLLDNVREVERTAGLSAGAGGLGGLPLMCCISFSSSTGPTGARGSYITDEGVTFFLMHVVPLSPTYGKTADLTSSDPSTSDYGANSFSPPNNFISHISKYTVLSRWSHLFVL</sequence>
<dbReference type="EMBL" id="QGKW02002228">
    <property type="protein sequence ID" value="KAF2538170.1"/>
    <property type="molecule type" value="Genomic_DNA"/>
</dbReference>
<accession>A0A8S9FWS8</accession>
<evidence type="ECO:0000313" key="2">
    <source>
        <dbReference type="Proteomes" id="UP000712281"/>
    </source>
</evidence>
<proteinExistence type="predicted"/>
<comment type="caution">
    <text evidence="1">The sequence shown here is derived from an EMBL/GenBank/DDBJ whole genome shotgun (WGS) entry which is preliminary data.</text>
</comment>
<name>A0A8S9FWS8_BRACR</name>
<dbReference type="Proteomes" id="UP000712281">
    <property type="component" value="Unassembled WGS sequence"/>
</dbReference>